<dbReference type="PROSITE" id="PS50297">
    <property type="entry name" value="ANK_REP_REGION"/>
    <property type="match status" value="3"/>
</dbReference>
<feature type="repeat" description="ANK" evidence="3">
    <location>
        <begin position="161"/>
        <end position="193"/>
    </location>
</feature>
<evidence type="ECO:0000313" key="4">
    <source>
        <dbReference type="EMBL" id="MEI5985045.1"/>
    </source>
</evidence>
<dbReference type="Gene3D" id="1.25.40.20">
    <property type="entry name" value="Ankyrin repeat-containing domain"/>
    <property type="match status" value="2"/>
</dbReference>
<dbReference type="Pfam" id="PF00023">
    <property type="entry name" value="Ank"/>
    <property type="match status" value="1"/>
</dbReference>
<feature type="repeat" description="ANK" evidence="3">
    <location>
        <begin position="93"/>
        <end position="125"/>
    </location>
</feature>
<reference evidence="4 5" key="1">
    <citation type="submission" date="2024-01" db="EMBL/GenBank/DDBJ databases">
        <title>Sphingobacterium tenebrionis sp. nov., a novel endophyte isolated from tenebrio molitor intestines.</title>
        <authorList>
            <person name="Zhang C."/>
        </authorList>
    </citation>
    <scope>NUCLEOTIDE SEQUENCE [LARGE SCALE GENOMIC DNA]</scope>
    <source>
        <strain evidence="4 5">PU5-4</strain>
    </source>
</reference>
<dbReference type="RefSeq" id="WP_099368118.1">
    <property type="nucleotide sequence ID" value="NZ_JAYLLN010000019.1"/>
</dbReference>
<accession>A0ABU8I5P0</accession>
<evidence type="ECO:0000256" key="2">
    <source>
        <dbReference type="ARBA" id="ARBA00023043"/>
    </source>
</evidence>
<keyword evidence="2 3" id="KW-0040">ANK repeat</keyword>
<dbReference type="PANTHER" id="PTHR24198">
    <property type="entry name" value="ANKYRIN REPEAT AND PROTEIN KINASE DOMAIN-CONTAINING PROTEIN"/>
    <property type="match status" value="1"/>
</dbReference>
<dbReference type="InterPro" id="IPR036770">
    <property type="entry name" value="Ankyrin_rpt-contain_sf"/>
</dbReference>
<keyword evidence="1" id="KW-0677">Repeat</keyword>
<dbReference type="Pfam" id="PF12796">
    <property type="entry name" value="Ank_2"/>
    <property type="match status" value="1"/>
</dbReference>
<feature type="repeat" description="ANK" evidence="3">
    <location>
        <begin position="128"/>
        <end position="160"/>
    </location>
</feature>
<protein>
    <submittedName>
        <fullName evidence="4">Ankyrin repeat domain-containing protein</fullName>
    </submittedName>
</protein>
<dbReference type="SMART" id="SM00248">
    <property type="entry name" value="ANK"/>
    <property type="match status" value="4"/>
</dbReference>
<evidence type="ECO:0000256" key="3">
    <source>
        <dbReference type="PROSITE-ProRule" id="PRU00023"/>
    </source>
</evidence>
<proteinExistence type="predicted"/>
<dbReference type="InterPro" id="IPR002110">
    <property type="entry name" value="Ankyrin_rpt"/>
</dbReference>
<organism evidence="4 5">
    <name type="scientific">Sphingobacterium tenebrionis</name>
    <dbReference type="NCBI Taxonomy" id="3111775"/>
    <lineage>
        <taxon>Bacteria</taxon>
        <taxon>Pseudomonadati</taxon>
        <taxon>Bacteroidota</taxon>
        <taxon>Sphingobacteriia</taxon>
        <taxon>Sphingobacteriales</taxon>
        <taxon>Sphingobacteriaceae</taxon>
        <taxon>Sphingobacterium</taxon>
    </lineage>
</organism>
<comment type="caution">
    <text evidence="4">The sequence shown here is derived from an EMBL/GenBank/DDBJ whole genome shotgun (WGS) entry which is preliminary data.</text>
</comment>
<evidence type="ECO:0000256" key="1">
    <source>
        <dbReference type="ARBA" id="ARBA00022737"/>
    </source>
</evidence>
<dbReference type="EMBL" id="JAYLLN010000019">
    <property type="protein sequence ID" value="MEI5985045.1"/>
    <property type="molecule type" value="Genomic_DNA"/>
</dbReference>
<evidence type="ECO:0000313" key="5">
    <source>
        <dbReference type="Proteomes" id="UP001363035"/>
    </source>
</evidence>
<sequence length="216" mass="23949">MSLSVLEEYIETGNHQDLDLLLSRNPELVKEQTSHEISPLMLACYYQKTQIVQTILKYITSITIHEACAAGLTEQVQLMLDQKPEVINELSSHGFYPLGLAAHFGKEDIVRILLRNHANPNAYSQNGFQSYPIHAALLNQHDNIAKMLIEAGAEVNVVQNSRISPLHIAAQQGNIDLIIILLENGAHIQIQNDQGKTASDLAAEKGFHEIAEILKA</sequence>
<gene>
    <name evidence="4" type="ORF">VJ786_09025</name>
</gene>
<dbReference type="PROSITE" id="PS50088">
    <property type="entry name" value="ANK_REPEAT"/>
    <property type="match status" value="3"/>
</dbReference>
<dbReference type="SUPFAM" id="SSF48403">
    <property type="entry name" value="Ankyrin repeat"/>
    <property type="match status" value="1"/>
</dbReference>
<dbReference type="PANTHER" id="PTHR24198:SF165">
    <property type="entry name" value="ANKYRIN REPEAT-CONTAINING PROTEIN-RELATED"/>
    <property type="match status" value="1"/>
</dbReference>
<keyword evidence="5" id="KW-1185">Reference proteome</keyword>
<name>A0ABU8I5P0_9SPHI</name>
<dbReference type="Proteomes" id="UP001363035">
    <property type="component" value="Unassembled WGS sequence"/>
</dbReference>